<dbReference type="InterPro" id="IPR050650">
    <property type="entry name" value="Type-II_Cytokine-TF_Rcpt"/>
</dbReference>
<evidence type="ECO:0000256" key="1">
    <source>
        <dbReference type="SAM" id="MobiDB-lite"/>
    </source>
</evidence>
<evidence type="ECO:0000259" key="3">
    <source>
        <dbReference type="Pfam" id="PF01108"/>
    </source>
</evidence>
<feature type="signal peptide" evidence="2">
    <location>
        <begin position="1"/>
        <end position="20"/>
    </location>
</feature>
<keyword evidence="5" id="KW-1185">Reference proteome</keyword>
<evidence type="ECO:0000313" key="6">
    <source>
        <dbReference type="RefSeq" id="XP_072836308.1"/>
    </source>
</evidence>
<dbReference type="RefSeq" id="XP_072836308.1">
    <property type="nucleotide sequence ID" value="XM_072980207.1"/>
</dbReference>
<keyword evidence="2" id="KW-0732">Signal</keyword>
<feature type="chain" id="PRO_5046922958" evidence="2">
    <location>
        <begin position="21"/>
        <end position="551"/>
    </location>
</feature>
<dbReference type="Proteomes" id="UP001652642">
    <property type="component" value="Chromosome 9"/>
</dbReference>
<feature type="domain" description="Fibronectin type-III" evidence="3">
    <location>
        <begin position="16"/>
        <end position="105"/>
    </location>
</feature>
<dbReference type="PANTHER" id="PTHR20859:SF55">
    <property type="entry name" value="INTERFERON LAMBDA RECEPTOR 1"/>
    <property type="match status" value="1"/>
</dbReference>
<proteinExistence type="predicted"/>
<dbReference type="InterPro" id="IPR003961">
    <property type="entry name" value="FN3_dom"/>
</dbReference>
<dbReference type="SUPFAM" id="SSF49265">
    <property type="entry name" value="Fibronectin type III"/>
    <property type="match status" value="2"/>
</dbReference>
<dbReference type="InterPro" id="IPR015373">
    <property type="entry name" value="Interferon/interleukin_rcp_dom"/>
</dbReference>
<keyword evidence="6" id="KW-0675">Receptor</keyword>
<evidence type="ECO:0000259" key="4">
    <source>
        <dbReference type="Pfam" id="PF09294"/>
    </source>
</evidence>
<feature type="region of interest" description="Disordered" evidence="1">
    <location>
        <begin position="314"/>
        <end position="339"/>
    </location>
</feature>
<evidence type="ECO:0000256" key="2">
    <source>
        <dbReference type="SAM" id="SignalP"/>
    </source>
</evidence>
<name>A0ABM5ET24_9SAUR</name>
<sequence length="551" mass="62786">MSHLRIGALVFLAFFSQVTAQVLLPHPRDLTLLSKDFSLFLSWLPDDSYPSGVSYTVQWRDPYDAQWEDVPHCRDISGRSCNITCVPRELHNRYWVRIRAQMRSRAGMASSAWVELKDIDYALYVEPAPPMLQVHETENIVRVNATFLYPSCAKDILQHQVYYNLETWEAGTEKKNRYERPEANVIELNMMQWPSGNYCFHARSYFQTNEKWSHFSRPVCTQLHGKAENWTLIFLPLLLVVSAGPLSVYVWCRHKLKQAKTPQALDFSTFNSPKKLFEFGTMEEIVVDVLLCTGLPLDAGKRNRLPHQITRSPVCSLAEDDDEDEEDEDDSGGPIPYTEMHRFKKKDRDFQVGLDQKALDPSSQSGNAQPHGECWPVVMMPGPFDSIEWVTEKAVSGFSESLGASLLENSSMDDPLNFPITSPVARGEGQEDANSDIDFWPRMPRLTEGLDLVSPTRRQFMAARDHPEATCGQLDVSWLLEEQLINQESFEKDVSNCRELREEIPLLMASCKEDLENETLGGDGDSGVLSRSRFHGYEPKHIPYIARAQVG</sequence>
<dbReference type="Gene3D" id="2.60.40.10">
    <property type="entry name" value="Immunoglobulins"/>
    <property type="match status" value="2"/>
</dbReference>
<dbReference type="GeneID" id="110082505"/>
<feature type="compositionally biased region" description="Acidic residues" evidence="1">
    <location>
        <begin position="318"/>
        <end position="331"/>
    </location>
</feature>
<dbReference type="InterPro" id="IPR013783">
    <property type="entry name" value="Ig-like_fold"/>
</dbReference>
<accession>A0ABM5ET24</accession>
<dbReference type="PANTHER" id="PTHR20859">
    <property type="entry name" value="INTERFERON/INTERLEUKIN RECEPTOR"/>
    <property type="match status" value="1"/>
</dbReference>
<protein>
    <submittedName>
        <fullName evidence="6">Interferon lambda receptor 1 isoform X3</fullName>
    </submittedName>
</protein>
<organism evidence="5 6">
    <name type="scientific">Pogona vitticeps</name>
    <name type="common">central bearded dragon</name>
    <dbReference type="NCBI Taxonomy" id="103695"/>
    <lineage>
        <taxon>Eukaryota</taxon>
        <taxon>Metazoa</taxon>
        <taxon>Chordata</taxon>
        <taxon>Craniata</taxon>
        <taxon>Vertebrata</taxon>
        <taxon>Euteleostomi</taxon>
        <taxon>Lepidosauria</taxon>
        <taxon>Squamata</taxon>
        <taxon>Bifurcata</taxon>
        <taxon>Unidentata</taxon>
        <taxon>Episquamata</taxon>
        <taxon>Toxicofera</taxon>
        <taxon>Iguania</taxon>
        <taxon>Acrodonta</taxon>
        <taxon>Agamidae</taxon>
        <taxon>Amphibolurinae</taxon>
        <taxon>Pogona</taxon>
    </lineage>
</organism>
<evidence type="ECO:0000313" key="5">
    <source>
        <dbReference type="Proteomes" id="UP001652642"/>
    </source>
</evidence>
<gene>
    <name evidence="6" type="primary">IFNLR1</name>
</gene>
<dbReference type="CDD" id="cd00063">
    <property type="entry name" value="FN3"/>
    <property type="match status" value="1"/>
</dbReference>
<dbReference type="Pfam" id="PF01108">
    <property type="entry name" value="Tissue_fac"/>
    <property type="match status" value="1"/>
</dbReference>
<reference evidence="6" key="1">
    <citation type="submission" date="2025-08" db="UniProtKB">
        <authorList>
            <consortium name="RefSeq"/>
        </authorList>
    </citation>
    <scope>IDENTIFICATION</scope>
</reference>
<dbReference type="Pfam" id="PF09294">
    <property type="entry name" value="Interfer-bind"/>
    <property type="match status" value="1"/>
</dbReference>
<dbReference type="InterPro" id="IPR036116">
    <property type="entry name" value="FN3_sf"/>
</dbReference>
<feature type="domain" description="Interferon/interleukin receptor" evidence="4">
    <location>
        <begin position="136"/>
        <end position="223"/>
    </location>
</feature>